<comment type="caution">
    <text evidence="2">The sequence shown here is derived from an EMBL/GenBank/DDBJ whole genome shotgun (WGS) entry which is preliminary data.</text>
</comment>
<dbReference type="EMBL" id="JADQBC010000059">
    <property type="protein sequence ID" value="MBR8828201.1"/>
    <property type="molecule type" value="Genomic_DNA"/>
</dbReference>
<keyword evidence="1" id="KW-0472">Membrane</keyword>
<feature type="transmembrane region" description="Helical" evidence="1">
    <location>
        <begin position="6"/>
        <end position="24"/>
    </location>
</feature>
<dbReference type="AlphaFoldDB" id="A0A941GWR2"/>
<keyword evidence="1" id="KW-0812">Transmembrane</keyword>
<keyword evidence="1" id="KW-1133">Transmembrane helix</keyword>
<accession>A0A941GWR2</accession>
<dbReference type="InterPro" id="IPR021919">
    <property type="entry name" value="CCB1"/>
</dbReference>
<dbReference type="Proteomes" id="UP000767446">
    <property type="component" value="Unassembled WGS sequence"/>
</dbReference>
<evidence type="ECO:0000313" key="2">
    <source>
        <dbReference type="EMBL" id="MBR8828201.1"/>
    </source>
</evidence>
<feature type="transmembrane region" description="Helical" evidence="1">
    <location>
        <begin position="81"/>
        <end position="106"/>
    </location>
</feature>
<proteinExistence type="predicted"/>
<evidence type="ECO:0000256" key="1">
    <source>
        <dbReference type="SAM" id="Phobius"/>
    </source>
</evidence>
<reference evidence="2" key="1">
    <citation type="submission" date="2021-02" db="EMBL/GenBank/DDBJ databases">
        <title>Metagenome analyses of Stigonema ocellatum DSM 106950, Chlorogloea purpurea SAG 13.99 and Gomphosphaeria aponina DSM 107014.</title>
        <authorList>
            <person name="Marter P."/>
            <person name="Huang S."/>
        </authorList>
    </citation>
    <scope>NUCLEOTIDE SEQUENCE</scope>
    <source>
        <strain evidence="2">JP213</strain>
    </source>
</reference>
<dbReference type="PANTHER" id="PTHR35302">
    <property type="match status" value="1"/>
</dbReference>
<name>A0A941GWR2_9CHRO</name>
<dbReference type="Pfam" id="PF12046">
    <property type="entry name" value="CCB1"/>
    <property type="match status" value="1"/>
</dbReference>
<feature type="transmembrane region" description="Helical" evidence="1">
    <location>
        <begin position="112"/>
        <end position="128"/>
    </location>
</feature>
<evidence type="ECO:0000313" key="3">
    <source>
        <dbReference type="Proteomes" id="UP000767446"/>
    </source>
</evidence>
<organism evidence="2 3">
    <name type="scientific">Gomphosphaeria aponina SAG 52.96 = DSM 107014</name>
    <dbReference type="NCBI Taxonomy" id="1521640"/>
    <lineage>
        <taxon>Bacteria</taxon>
        <taxon>Bacillati</taxon>
        <taxon>Cyanobacteriota</taxon>
        <taxon>Cyanophyceae</taxon>
        <taxon>Oscillatoriophycideae</taxon>
        <taxon>Chroococcales</taxon>
        <taxon>Gomphosphaeriaceae</taxon>
        <taxon>Gomphosphaeria</taxon>
    </lineage>
</organism>
<sequence length="177" mass="19683">MNTPIISSTFFLTILLMVGLLFFIRASVKERTQQVKLTLAEPEAVLLKKLKEYFEQRAYQVAGVNAEENQISFQGFVRPSWLLAVFLTLLAATGLLCLSLVLSLLYPKGGNFFLALPLLAPGAGVFYWQKAGRLEEVLLKLEALPPQGEKAQSQITVTAHRDELLQLEKAFKKIGST</sequence>
<protein>
    <submittedName>
        <fullName evidence="2">Cofactor assembly of complex C subunit B</fullName>
    </submittedName>
</protein>
<gene>
    <name evidence="2" type="ORF">DSM107014_09945</name>
</gene>
<dbReference type="PANTHER" id="PTHR35302:SF1">
    <property type="entry name" value="PROTEIN COFACTOR ASSEMBLY OF COMPLEX C SUBUNIT B CCB1, CHLOROPLASTIC"/>
    <property type="match status" value="1"/>
</dbReference>